<evidence type="ECO:0000313" key="1">
    <source>
        <dbReference type="EMBL" id="KNG74081.1"/>
    </source>
</evidence>
<sequence>MWKSGDFLLREMWGTCCIGKIGYNEKSGYNHDICDVEHMWYHVICIVDHGLYDRHIHVGVPSGMINVYVKEQLPHVFPTQKGPKNSNFQNISVETPGTKMQRYCNESARGKWTMKEKEKYHFDQQILTMHVINELGVLVENEGQNLDDQKMLWQLGEKMDQKFYEKLAQRAIPPPMKIVRFGESARGKWTMKEN</sequence>
<dbReference type="Proteomes" id="UP000054562">
    <property type="component" value="Unassembled WGS sequence"/>
</dbReference>
<gene>
    <name evidence="1" type="ORF">PFMG_00277</name>
</gene>
<accession>A0A0L1I374</accession>
<reference evidence="2" key="2">
    <citation type="submission" date="2015-07" db="EMBL/GenBank/DDBJ databases">
        <title>The genome sequence of Plasmodium falciparum IGH-CR14.</title>
        <authorList>
            <consortium name="The Broad Institute Genome Sequencing Platform"/>
            <person name="Volkman S.K."/>
            <person name="Neafsey D.E."/>
            <person name="Dash A.P."/>
            <person name="Chitnis C.E."/>
            <person name="Hartl D.L."/>
            <person name="Young S.K."/>
            <person name="Kodira C.D."/>
            <person name="Zeng Q."/>
            <person name="Koehrsen M."/>
            <person name="Godfrey P."/>
            <person name="Alvarado L."/>
            <person name="Berlin A."/>
            <person name="Borenstein D."/>
            <person name="Chen Z."/>
            <person name="Engels R."/>
            <person name="Freedman E."/>
            <person name="Gellesch M."/>
            <person name="Goldberg J."/>
            <person name="Griggs A."/>
            <person name="Gujja S."/>
            <person name="Heiman D."/>
            <person name="Hepburn T."/>
            <person name="Howarth C."/>
            <person name="Jen D."/>
            <person name="Larson L."/>
            <person name="Lewis B."/>
            <person name="Mehta T."/>
            <person name="Park D."/>
            <person name="Pearson M."/>
            <person name="Roberts A."/>
            <person name="Saif S."/>
            <person name="Shea T."/>
            <person name="Shenoy N."/>
            <person name="Sisk P."/>
            <person name="Stolte C."/>
            <person name="Sykes S."/>
            <person name="Walk T."/>
            <person name="White J."/>
            <person name="Yandava C."/>
            <person name="Wirth D.F."/>
            <person name="Nusbaum C."/>
            <person name="Birren B."/>
        </authorList>
    </citation>
    <scope>NUCLEOTIDE SEQUENCE [LARGE SCALE GENOMIC DNA]</scope>
    <source>
        <strain evidence="2">IGH-CR14</strain>
    </source>
</reference>
<protein>
    <submittedName>
        <fullName evidence="1">Uncharacterized protein</fullName>
    </submittedName>
</protein>
<reference evidence="2" key="1">
    <citation type="submission" date="2015-07" db="EMBL/GenBank/DDBJ databases">
        <title>Annotation of Plasmodium falciparum IGH-CR14.</title>
        <authorList>
            <consortium name="The Broad Institute Genome Sequencing Platform"/>
            <person name="Volkman S.K."/>
            <person name="Neafsey D.E."/>
            <person name="Dash A.P."/>
            <person name="Chitnis C.E."/>
            <person name="Hartl D.L."/>
            <person name="Young S.K."/>
            <person name="Zeng Q."/>
            <person name="Koehrsen M."/>
            <person name="Alvarado L."/>
            <person name="Berlin A."/>
            <person name="Borenstein D."/>
            <person name="Chapman S.B."/>
            <person name="Chen Z."/>
            <person name="Engels R."/>
            <person name="Freedman E."/>
            <person name="Gellesch M."/>
            <person name="Goldberg J."/>
            <person name="Griggs A."/>
            <person name="Gujja S."/>
            <person name="Heilman E.R."/>
            <person name="Heiman D.I."/>
            <person name="Howarth C."/>
            <person name="Jen D."/>
            <person name="Larson L."/>
            <person name="Mehta T."/>
            <person name="Neiman D."/>
            <person name="Park D."/>
            <person name="Pearson M."/>
            <person name="Roberts A."/>
            <person name="Saif S."/>
            <person name="Shea T."/>
            <person name="Shenoy N."/>
            <person name="Sisk P."/>
            <person name="Stolte C."/>
            <person name="Sykes S."/>
            <person name="Walk T."/>
            <person name="White J."/>
            <person name="Yandava C."/>
            <person name="Haas B."/>
            <person name="Henn M.R."/>
            <person name="Nusbaum C."/>
            <person name="Birren B."/>
        </authorList>
    </citation>
    <scope>NUCLEOTIDE SEQUENCE [LARGE SCALE GENOMIC DNA]</scope>
    <source>
        <strain evidence="2">IGH-CR14</strain>
    </source>
</reference>
<dbReference type="EMBL" id="GG664968">
    <property type="protein sequence ID" value="KNG74081.1"/>
    <property type="molecule type" value="Genomic_DNA"/>
</dbReference>
<name>A0A0L1I374_PLAFA</name>
<proteinExistence type="predicted"/>
<dbReference type="AlphaFoldDB" id="A0A0L1I374"/>
<evidence type="ECO:0000313" key="2">
    <source>
        <dbReference type="Proteomes" id="UP000054562"/>
    </source>
</evidence>
<organism evidence="1 2">
    <name type="scientific">Plasmodium falciparum IGH-CR14</name>
    <dbReference type="NCBI Taxonomy" id="580059"/>
    <lineage>
        <taxon>Eukaryota</taxon>
        <taxon>Sar</taxon>
        <taxon>Alveolata</taxon>
        <taxon>Apicomplexa</taxon>
        <taxon>Aconoidasida</taxon>
        <taxon>Haemosporida</taxon>
        <taxon>Plasmodiidae</taxon>
        <taxon>Plasmodium</taxon>
        <taxon>Plasmodium (Laverania)</taxon>
    </lineage>
</organism>